<organism evidence="4 5">
    <name type="scientific">Acinetobacter calcoaceticus ANC 3811</name>
    <dbReference type="NCBI Taxonomy" id="1217690"/>
    <lineage>
        <taxon>Bacteria</taxon>
        <taxon>Pseudomonadati</taxon>
        <taxon>Pseudomonadota</taxon>
        <taxon>Gammaproteobacteria</taxon>
        <taxon>Moraxellales</taxon>
        <taxon>Moraxellaceae</taxon>
        <taxon>Acinetobacter</taxon>
        <taxon>Acinetobacter calcoaceticus/baumannii complex</taxon>
    </lineage>
</organism>
<dbReference type="PATRIC" id="fig|1217690.3.peg.1906"/>
<dbReference type="Pfam" id="PF00975">
    <property type="entry name" value="Thioesterase"/>
    <property type="match status" value="1"/>
</dbReference>
<protein>
    <recommendedName>
        <fullName evidence="3">Carrier domain-containing protein</fullName>
    </recommendedName>
</protein>
<dbReference type="InterPro" id="IPR036736">
    <property type="entry name" value="ACP-like_sf"/>
</dbReference>
<sequence>MKNQNISSLEKNSFNVVDIENKLMDIWKSILGNCNFNIEASFFELGGDSILTIELIEAIKKNFNYQFTITSITANPSIKMMAKVINGTNTADIQTQIVPLQTQGLNSPFFGIHPLFGLIYPYVNLAKEMGTSRPFYAFQSKGYNSDTAPIESIEKLAASYILDMKKVQPIGPYLIGGWSFGAIVAYEMARQLRENGDFVDRLILIDLATDSLEKFFQKVPKHILVKRFLEITNEALISFDPSFKNSNLLFSILKKPKSFLLFFLKILIPMCKIGLTNSNAAKKYILKPYTGHVTLIHTADPEFTNILTPELGWDKIVNGQLDVYKIQGDHLNLHKYPYVVGLAAALNNALDNK</sequence>
<evidence type="ECO:0000313" key="4">
    <source>
        <dbReference type="EMBL" id="EOQ62829.1"/>
    </source>
</evidence>
<dbReference type="HOGENOM" id="CLU_000022_2_11_6"/>
<dbReference type="InterPro" id="IPR050091">
    <property type="entry name" value="PKS_NRPS_Biosynth_Enz"/>
</dbReference>
<dbReference type="GO" id="GO:0004312">
    <property type="term" value="F:fatty acid synthase activity"/>
    <property type="evidence" value="ECO:0007669"/>
    <property type="project" value="TreeGrafter"/>
</dbReference>
<dbReference type="RefSeq" id="WP_016138737.1">
    <property type="nucleotide sequence ID" value="NZ_KB976986.1"/>
</dbReference>
<dbReference type="Gene3D" id="1.10.1200.10">
    <property type="entry name" value="ACP-like"/>
    <property type="match status" value="1"/>
</dbReference>
<dbReference type="SUPFAM" id="SSF53474">
    <property type="entry name" value="alpha/beta-Hydrolases"/>
    <property type="match status" value="1"/>
</dbReference>
<evidence type="ECO:0000259" key="3">
    <source>
        <dbReference type="PROSITE" id="PS50075"/>
    </source>
</evidence>
<keyword evidence="1" id="KW-0596">Phosphopantetheine</keyword>
<reference evidence="4 5" key="1">
    <citation type="submission" date="2013-02" db="EMBL/GenBank/DDBJ databases">
        <title>The Genome Sequence of Acinetobacter sp. ANC 3811.</title>
        <authorList>
            <consortium name="The Broad Institute Genome Sequencing Platform"/>
            <consortium name="The Broad Institute Genome Sequencing Center for Infectious Disease"/>
            <person name="Cerqueira G."/>
            <person name="Feldgarden M."/>
            <person name="Courvalin P."/>
            <person name="Perichon B."/>
            <person name="Grillot-Courvalin C."/>
            <person name="Clermont D."/>
            <person name="Rocha E."/>
            <person name="Yoon E.-J."/>
            <person name="Nemec A."/>
            <person name="Walker B."/>
            <person name="Young S.K."/>
            <person name="Zeng Q."/>
            <person name="Gargeya S."/>
            <person name="Fitzgerald M."/>
            <person name="Haas B."/>
            <person name="Abouelleil A."/>
            <person name="Alvarado L."/>
            <person name="Arachchi H.M."/>
            <person name="Berlin A.M."/>
            <person name="Chapman S.B."/>
            <person name="Dewar J."/>
            <person name="Goldberg J."/>
            <person name="Griggs A."/>
            <person name="Gujja S."/>
            <person name="Hansen M."/>
            <person name="Howarth C."/>
            <person name="Imamovic A."/>
            <person name="Larimer J."/>
            <person name="McCowan C."/>
            <person name="Murphy C."/>
            <person name="Neiman D."/>
            <person name="Pearson M."/>
            <person name="Priest M."/>
            <person name="Roberts A."/>
            <person name="Saif S."/>
            <person name="Shea T."/>
            <person name="Sisk P."/>
            <person name="Sykes S."/>
            <person name="Wortman J."/>
            <person name="Nusbaum C."/>
            <person name="Birren B."/>
        </authorList>
    </citation>
    <scope>NUCLEOTIDE SEQUENCE [LARGE SCALE GENOMIC DNA]</scope>
    <source>
        <strain evidence="4 5">ANC 3811</strain>
    </source>
</reference>
<keyword evidence="2" id="KW-0597">Phosphoprotein</keyword>
<proteinExistence type="predicted"/>
<dbReference type="PROSITE" id="PS00012">
    <property type="entry name" value="PHOSPHOPANTETHEINE"/>
    <property type="match status" value="1"/>
</dbReference>
<accession>R8Y0W6</accession>
<dbReference type="Pfam" id="PF00550">
    <property type="entry name" value="PP-binding"/>
    <property type="match status" value="1"/>
</dbReference>
<dbReference type="InterPro" id="IPR029058">
    <property type="entry name" value="AB_hydrolase_fold"/>
</dbReference>
<gene>
    <name evidence="4" type="ORF">F935_01920</name>
</gene>
<dbReference type="AlphaFoldDB" id="R8Y0W6"/>
<dbReference type="InterPro" id="IPR001031">
    <property type="entry name" value="Thioesterase"/>
</dbReference>
<dbReference type="Proteomes" id="UP000014041">
    <property type="component" value="Unassembled WGS sequence"/>
</dbReference>
<dbReference type="InterPro" id="IPR006162">
    <property type="entry name" value="Ppantetheine_attach_site"/>
</dbReference>
<name>R8Y0W6_ACICA</name>
<dbReference type="EMBL" id="APQJ01000008">
    <property type="protein sequence ID" value="EOQ62829.1"/>
    <property type="molecule type" value="Genomic_DNA"/>
</dbReference>
<dbReference type="SUPFAM" id="SSF47336">
    <property type="entry name" value="ACP-like"/>
    <property type="match status" value="1"/>
</dbReference>
<evidence type="ECO:0000256" key="1">
    <source>
        <dbReference type="ARBA" id="ARBA00022450"/>
    </source>
</evidence>
<dbReference type="Gene3D" id="3.40.50.1820">
    <property type="entry name" value="alpha/beta hydrolase"/>
    <property type="match status" value="1"/>
</dbReference>
<dbReference type="PANTHER" id="PTHR43775:SF37">
    <property type="entry name" value="SI:DKEY-61P9.11"/>
    <property type="match status" value="1"/>
</dbReference>
<evidence type="ECO:0000256" key="2">
    <source>
        <dbReference type="ARBA" id="ARBA00022553"/>
    </source>
</evidence>
<dbReference type="InterPro" id="IPR009081">
    <property type="entry name" value="PP-bd_ACP"/>
</dbReference>
<dbReference type="GO" id="GO:0006633">
    <property type="term" value="P:fatty acid biosynthetic process"/>
    <property type="evidence" value="ECO:0007669"/>
    <property type="project" value="TreeGrafter"/>
</dbReference>
<evidence type="ECO:0000313" key="5">
    <source>
        <dbReference type="Proteomes" id="UP000014041"/>
    </source>
</evidence>
<feature type="domain" description="Carrier" evidence="3">
    <location>
        <begin position="14"/>
        <end position="89"/>
    </location>
</feature>
<comment type="caution">
    <text evidence="4">The sequence shown here is derived from an EMBL/GenBank/DDBJ whole genome shotgun (WGS) entry which is preliminary data.</text>
</comment>
<dbReference type="PROSITE" id="PS50075">
    <property type="entry name" value="CARRIER"/>
    <property type="match status" value="1"/>
</dbReference>
<dbReference type="PANTHER" id="PTHR43775">
    <property type="entry name" value="FATTY ACID SYNTHASE"/>
    <property type="match status" value="1"/>
</dbReference>